<accession>A0AAD2HZX8</accession>
<evidence type="ECO:0000256" key="1">
    <source>
        <dbReference type="SAM" id="MobiDB-lite"/>
    </source>
</evidence>
<protein>
    <submittedName>
        <fullName evidence="2">Uncharacterized protein</fullName>
    </submittedName>
</protein>
<organism evidence="2 3">
    <name type="scientific">Mycena citricolor</name>
    <dbReference type="NCBI Taxonomy" id="2018698"/>
    <lineage>
        <taxon>Eukaryota</taxon>
        <taxon>Fungi</taxon>
        <taxon>Dikarya</taxon>
        <taxon>Basidiomycota</taxon>
        <taxon>Agaricomycotina</taxon>
        <taxon>Agaricomycetes</taxon>
        <taxon>Agaricomycetidae</taxon>
        <taxon>Agaricales</taxon>
        <taxon>Marasmiineae</taxon>
        <taxon>Mycenaceae</taxon>
        <taxon>Mycena</taxon>
    </lineage>
</organism>
<dbReference type="Proteomes" id="UP001295794">
    <property type="component" value="Unassembled WGS sequence"/>
</dbReference>
<feature type="region of interest" description="Disordered" evidence="1">
    <location>
        <begin position="1"/>
        <end position="26"/>
    </location>
</feature>
<reference evidence="2" key="1">
    <citation type="submission" date="2023-11" db="EMBL/GenBank/DDBJ databases">
        <authorList>
            <person name="De Vega J J."/>
            <person name="De Vega J J."/>
        </authorList>
    </citation>
    <scope>NUCLEOTIDE SEQUENCE</scope>
</reference>
<dbReference type="EMBL" id="CAVNYO010000481">
    <property type="protein sequence ID" value="CAK5284925.1"/>
    <property type="molecule type" value="Genomic_DNA"/>
</dbReference>
<gene>
    <name evidence="2" type="ORF">MYCIT1_LOCUS38459</name>
</gene>
<sequence>MAPRKRAAAQLPFGVPSTSPMKRKAAREVVDIHPHKRTQAAHLQAWLNALLARKPLPSIPSPSKTLEEDNPYFSEPLEPPQTLPDHSGDPSQHSEDASVQPLVSNGNLDEPMPAVNERAVWAADNWETLLPKLESVRVQIRLCQCKCLPVLLLENGVFPGTPVKPRIGVSLDVLDSYRAYFERSANAITALAASLATVYWRRGFELGFDSTAVEHIDNPFRNVLSHAVLYSSLVCSRLEKRLEVCLRVTEDVIAVEEKAERRAELENAEMPLAAGLDAEFGGVESALSGGAEQAPALDAGHVSEDPSALTHLTKGRADCVLQERCPACFALEEWGKLLSEGGDVQLGGDGCFSLRHLCSSGDGPIPFSPAYFLSDTEMETTRARITAARAKPPRKFKPAIPQAALDSC</sequence>
<evidence type="ECO:0000313" key="3">
    <source>
        <dbReference type="Proteomes" id="UP001295794"/>
    </source>
</evidence>
<feature type="compositionally biased region" description="Basic and acidic residues" evidence="1">
    <location>
        <begin position="86"/>
        <end position="96"/>
    </location>
</feature>
<name>A0AAD2HZX8_9AGAR</name>
<proteinExistence type="predicted"/>
<dbReference type="AlphaFoldDB" id="A0AAD2HZX8"/>
<comment type="caution">
    <text evidence="2">The sequence shown here is derived from an EMBL/GenBank/DDBJ whole genome shotgun (WGS) entry which is preliminary data.</text>
</comment>
<evidence type="ECO:0000313" key="2">
    <source>
        <dbReference type="EMBL" id="CAK5284925.1"/>
    </source>
</evidence>
<keyword evidence="3" id="KW-1185">Reference proteome</keyword>
<feature type="region of interest" description="Disordered" evidence="1">
    <location>
        <begin position="59"/>
        <end position="110"/>
    </location>
</feature>